<keyword evidence="12" id="KW-1185">Reference proteome</keyword>
<dbReference type="GO" id="GO:0004124">
    <property type="term" value="F:cysteine synthase activity"/>
    <property type="evidence" value="ECO:0007669"/>
    <property type="project" value="TreeGrafter"/>
</dbReference>
<dbReference type="GO" id="GO:0003961">
    <property type="term" value="F:O-acetylhomoserine aminocarboxypropyltransferase activity"/>
    <property type="evidence" value="ECO:0007669"/>
    <property type="project" value="TreeGrafter"/>
</dbReference>
<feature type="modified residue" description="N6-(pyridoxal phosphate)lysine" evidence="9">
    <location>
        <position position="203"/>
    </location>
</feature>
<reference evidence="11 12" key="1">
    <citation type="submission" date="2019-07" db="EMBL/GenBank/DDBJ databases">
        <title>Full genome sequence of Humibacter sp. WJ7-1.</title>
        <authorList>
            <person name="Im W.-T."/>
        </authorList>
    </citation>
    <scope>NUCLEOTIDE SEQUENCE [LARGE SCALE GENOMIC DNA]</scope>
    <source>
        <strain evidence="11 12">WJ7-1</strain>
    </source>
</reference>
<dbReference type="InterPro" id="IPR006235">
    <property type="entry name" value="OAc-hSer/O-AcSer_sulfhydrylase"/>
</dbReference>
<comment type="cofactor">
    <cofactor evidence="1 10">
        <name>pyridoxal 5'-phosphate</name>
        <dbReference type="ChEBI" id="CHEBI:597326"/>
    </cofactor>
</comment>
<dbReference type="GO" id="GO:0018826">
    <property type="term" value="F:methionine gamma-lyase activity"/>
    <property type="evidence" value="ECO:0007669"/>
    <property type="project" value="UniProtKB-EC"/>
</dbReference>
<comment type="catalytic activity">
    <reaction evidence="8">
        <text>L-methionine + H2O = methanethiol + 2-oxobutanoate + NH4(+)</text>
        <dbReference type="Rhea" id="RHEA:23800"/>
        <dbReference type="ChEBI" id="CHEBI:15377"/>
        <dbReference type="ChEBI" id="CHEBI:16007"/>
        <dbReference type="ChEBI" id="CHEBI:16763"/>
        <dbReference type="ChEBI" id="CHEBI:28938"/>
        <dbReference type="ChEBI" id="CHEBI:57844"/>
        <dbReference type="EC" id="4.4.1.11"/>
    </reaction>
    <physiologicalReaction direction="left-to-right" evidence="8">
        <dbReference type="Rhea" id="RHEA:23801"/>
    </physiologicalReaction>
</comment>
<dbReference type="Pfam" id="PF01053">
    <property type="entry name" value="Cys_Met_Meta_PP"/>
    <property type="match status" value="1"/>
</dbReference>
<dbReference type="OrthoDB" id="9780685at2"/>
<dbReference type="EMBL" id="CP042305">
    <property type="protein sequence ID" value="QDZ16848.1"/>
    <property type="molecule type" value="Genomic_DNA"/>
</dbReference>
<sequence length="432" mass="45955">MHAGTEPDAAFGSRIPPVYLSAGFVFDDFDQARDRFAGDEPGYTYSRSGNPTTAAVERRLAVLEGGAVAPNAEAIVVGSGQAALSVALLGILQAGDHVVSATSIYEGTRGLLRDNLARLGIESSFVVDANDPDAWRRAIRPETRLLFAEPIPNPTNDLVDIEAIARVAHEAGIPLIVDNTLATPYLLRPFEFGADIVVHSASKFLSGHGTALGGVIVDAGTFDYSARPDSFPHLNTPQRALAGRTYVETYGRSASVAYTRQVVASRFGPTLSPFNAFLLQQGLETLSLRVAQHSRNALAVAAWLEGRPEVESVDYAGLASSPHHVLALKYLPDGQGSVFSFTLRGGEPAARAFHDALRLFSRMTHLGDVRSLVLHPASTTHTLLTEQERLANGIGPGLLRLSIGIEDADDLIRDLARGLAAVRALEPAALAG</sequence>
<gene>
    <name evidence="11" type="ORF">FPZ11_11800</name>
</gene>
<evidence type="ECO:0000313" key="11">
    <source>
        <dbReference type="EMBL" id="QDZ16848.1"/>
    </source>
</evidence>
<dbReference type="FunFam" id="3.40.640.10:FF:000046">
    <property type="entry name" value="Cystathionine gamma-lyase"/>
    <property type="match status" value="1"/>
</dbReference>
<name>A0A5B8M801_9MICO</name>
<dbReference type="Gene3D" id="3.40.640.10">
    <property type="entry name" value="Type I PLP-dependent aspartate aminotransferase-like (Major domain)"/>
    <property type="match status" value="1"/>
</dbReference>
<comment type="catalytic activity">
    <reaction evidence="7">
        <text>L-homocysteine + H2O = 2-oxobutanoate + hydrogen sulfide + NH4(+) + H(+)</text>
        <dbReference type="Rhea" id="RHEA:14501"/>
        <dbReference type="ChEBI" id="CHEBI:15377"/>
        <dbReference type="ChEBI" id="CHEBI:15378"/>
        <dbReference type="ChEBI" id="CHEBI:16763"/>
        <dbReference type="ChEBI" id="CHEBI:28938"/>
        <dbReference type="ChEBI" id="CHEBI:29919"/>
        <dbReference type="ChEBI" id="CHEBI:58199"/>
        <dbReference type="EC" id="4.4.1.2"/>
    </reaction>
    <physiologicalReaction direction="left-to-right" evidence="7">
        <dbReference type="Rhea" id="RHEA:14502"/>
    </physiologicalReaction>
</comment>
<protein>
    <recommendedName>
        <fullName evidence="5">homocysteine desulfhydrase</fullName>
        <ecNumber evidence="5">4.4.1.2</ecNumber>
    </recommendedName>
    <alternativeName>
        <fullName evidence="6">Homocysteine desulfhydrase</fullName>
    </alternativeName>
</protein>
<evidence type="ECO:0000256" key="2">
    <source>
        <dbReference type="ARBA" id="ARBA00009077"/>
    </source>
</evidence>
<dbReference type="GO" id="GO:0047982">
    <property type="term" value="F:homocysteine desulfhydrase activity"/>
    <property type="evidence" value="ECO:0007669"/>
    <property type="project" value="UniProtKB-EC"/>
</dbReference>
<evidence type="ECO:0000256" key="10">
    <source>
        <dbReference type="RuleBase" id="RU362118"/>
    </source>
</evidence>
<dbReference type="AlphaFoldDB" id="A0A5B8M801"/>
<dbReference type="NCBIfam" id="TIGR01326">
    <property type="entry name" value="OAH_OAS_sulfhy"/>
    <property type="match status" value="1"/>
</dbReference>
<dbReference type="InterPro" id="IPR015421">
    <property type="entry name" value="PyrdxlP-dep_Trfase_major"/>
</dbReference>
<keyword evidence="3 11" id="KW-0808">Transferase</keyword>
<dbReference type="PANTHER" id="PTHR43797">
    <property type="entry name" value="HOMOCYSTEINE/CYSTEINE SYNTHASE"/>
    <property type="match status" value="1"/>
</dbReference>
<accession>A0A5B8M801</accession>
<dbReference type="CDD" id="cd00614">
    <property type="entry name" value="CGS_like"/>
    <property type="match status" value="1"/>
</dbReference>
<dbReference type="InterPro" id="IPR000277">
    <property type="entry name" value="Cys/Met-Metab_PyrdxlP-dep_enz"/>
</dbReference>
<evidence type="ECO:0000256" key="6">
    <source>
        <dbReference type="ARBA" id="ARBA00047199"/>
    </source>
</evidence>
<evidence type="ECO:0000256" key="4">
    <source>
        <dbReference type="ARBA" id="ARBA00022898"/>
    </source>
</evidence>
<dbReference type="SUPFAM" id="SSF53383">
    <property type="entry name" value="PLP-dependent transferases"/>
    <property type="match status" value="1"/>
</dbReference>
<evidence type="ECO:0000256" key="1">
    <source>
        <dbReference type="ARBA" id="ARBA00001933"/>
    </source>
</evidence>
<dbReference type="GO" id="GO:0030170">
    <property type="term" value="F:pyridoxal phosphate binding"/>
    <property type="evidence" value="ECO:0007669"/>
    <property type="project" value="InterPro"/>
</dbReference>
<dbReference type="GO" id="GO:0005737">
    <property type="term" value="C:cytoplasm"/>
    <property type="evidence" value="ECO:0007669"/>
    <property type="project" value="TreeGrafter"/>
</dbReference>
<keyword evidence="4 9" id="KW-0663">Pyridoxal phosphate</keyword>
<dbReference type="InterPro" id="IPR015422">
    <property type="entry name" value="PyrdxlP-dep_Trfase_small"/>
</dbReference>
<evidence type="ECO:0000256" key="7">
    <source>
        <dbReference type="ARBA" id="ARBA00048780"/>
    </source>
</evidence>
<dbReference type="Gene3D" id="3.90.1150.10">
    <property type="entry name" value="Aspartate Aminotransferase, domain 1"/>
    <property type="match status" value="1"/>
</dbReference>
<evidence type="ECO:0000313" key="12">
    <source>
        <dbReference type="Proteomes" id="UP000320216"/>
    </source>
</evidence>
<dbReference type="PIRSF" id="PIRSF001434">
    <property type="entry name" value="CGS"/>
    <property type="match status" value="1"/>
</dbReference>
<comment type="similarity">
    <text evidence="2 10">Belongs to the trans-sulfuration enzymes family.</text>
</comment>
<evidence type="ECO:0000256" key="9">
    <source>
        <dbReference type="PIRSR" id="PIRSR001434-2"/>
    </source>
</evidence>
<evidence type="ECO:0000256" key="5">
    <source>
        <dbReference type="ARBA" id="ARBA00047175"/>
    </source>
</evidence>
<dbReference type="GO" id="GO:0019346">
    <property type="term" value="P:transsulfuration"/>
    <property type="evidence" value="ECO:0007669"/>
    <property type="project" value="InterPro"/>
</dbReference>
<dbReference type="GO" id="GO:0071269">
    <property type="term" value="P:L-homocysteine biosynthetic process"/>
    <property type="evidence" value="ECO:0007669"/>
    <property type="project" value="TreeGrafter"/>
</dbReference>
<dbReference type="PANTHER" id="PTHR43797:SF2">
    <property type="entry name" value="HOMOCYSTEINE_CYSTEINE SYNTHASE"/>
    <property type="match status" value="1"/>
</dbReference>
<dbReference type="EC" id="4.4.1.2" evidence="5"/>
<proteinExistence type="inferred from homology"/>
<dbReference type="GO" id="GO:0006535">
    <property type="term" value="P:cysteine biosynthetic process from serine"/>
    <property type="evidence" value="ECO:0007669"/>
    <property type="project" value="TreeGrafter"/>
</dbReference>
<organism evidence="11 12">
    <name type="scientific">Humibacter ginsenosidimutans</name>
    <dbReference type="NCBI Taxonomy" id="2599293"/>
    <lineage>
        <taxon>Bacteria</taxon>
        <taxon>Bacillati</taxon>
        <taxon>Actinomycetota</taxon>
        <taxon>Actinomycetes</taxon>
        <taxon>Micrococcales</taxon>
        <taxon>Microbacteriaceae</taxon>
        <taxon>Humibacter</taxon>
    </lineage>
</organism>
<dbReference type="InterPro" id="IPR015424">
    <property type="entry name" value="PyrdxlP-dep_Trfase"/>
</dbReference>
<dbReference type="KEGG" id="huw:FPZ11_11800"/>
<evidence type="ECO:0000256" key="8">
    <source>
        <dbReference type="ARBA" id="ARBA00052699"/>
    </source>
</evidence>
<evidence type="ECO:0000256" key="3">
    <source>
        <dbReference type="ARBA" id="ARBA00022679"/>
    </source>
</evidence>
<dbReference type="Proteomes" id="UP000320216">
    <property type="component" value="Chromosome"/>
</dbReference>